<comment type="subcellular location">
    <subcellularLocation>
        <location evidence="1 7">Cell membrane</location>
        <topology evidence="1 7">Multi-pass membrane protein</topology>
    </subcellularLocation>
</comment>
<dbReference type="InterPro" id="IPR045621">
    <property type="entry name" value="BPD_transp_1_N"/>
</dbReference>
<comment type="caution">
    <text evidence="9">The sequence shown here is derived from an EMBL/GenBank/DDBJ whole genome shotgun (WGS) entry which is preliminary data.</text>
</comment>
<reference evidence="9 10" key="1">
    <citation type="journal article" date="2019" name="Nat. Microbiol.">
        <title>Mediterranean grassland soil C-N compound turnover is dependent on rainfall and depth, and is mediated by genomically divergent microorganisms.</title>
        <authorList>
            <person name="Diamond S."/>
            <person name="Andeer P.F."/>
            <person name="Li Z."/>
            <person name="Crits-Christoph A."/>
            <person name="Burstein D."/>
            <person name="Anantharaman K."/>
            <person name="Lane K.R."/>
            <person name="Thomas B.C."/>
            <person name="Pan C."/>
            <person name="Northen T.R."/>
            <person name="Banfield J.F."/>
        </authorList>
    </citation>
    <scope>NUCLEOTIDE SEQUENCE [LARGE SCALE GENOMIC DNA]</scope>
    <source>
        <strain evidence="9">NP_8</strain>
    </source>
</reference>
<sequence>MRAFLTRRLLLLVPTLLGVTLATFLMLHLTPGDPVTIMLGEFASASDVARLRSELGLDRPIVVQYLKFLGRAVRGDLGSSIRSRRPVAEEITERLPPTLVLALAAQVLAVCAGIIAGVTAAAARRPSVDSAIVAVTLVGLSMPTFWSGLLLILLFSLTLGWLPITESGGLRALILPSVTLAAPAAAVLARVTRASVLEVLRQDYVRTARAKGVSERLVVYRHALRNALIPVLTVAALQFAGLVAGAVIVESVFSRPGLGRLAVTAILSRDFPLAQGIVLVVASMYVFLNVGVDIVYGVLDPRIRYQ</sequence>
<feature type="transmembrane region" description="Helical" evidence="7">
    <location>
        <begin position="227"/>
        <end position="253"/>
    </location>
</feature>
<dbReference type="InterPro" id="IPR000515">
    <property type="entry name" value="MetI-like"/>
</dbReference>
<dbReference type="EMBL" id="VBAP01000074">
    <property type="protein sequence ID" value="TMI73168.1"/>
    <property type="molecule type" value="Genomic_DNA"/>
</dbReference>
<keyword evidence="3" id="KW-1003">Cell membrane</keyword>
<evidence type="ECO:0000256" key="5">
    <source>
        <dbReference type="ARBA" id="ARBA00022989"/>
    </source>
</evidence>
<dbReference type="GO" id="GO:0005886">
    <property type="term" value="C:plasma membrane"/>
    <property type="evidence" value="ECO:0007669"/>
    <property type="project" value="UniProtKB-SubCell"/>
</dbReference>
<feature type="transmembrane region" description="Helical" evidence="7">
    <location>
        <begin position="170"/>
        <end position="191"/>
    </location>
</feature>
<dbReference type="SUPFAM" id="SSF161098">
    <property type="entry name" value="MetI-like"/>
    <property type="match status" value="1"/>
</dbReference>
<keyword evidence="4 7" id="KW-0812">Transmembrane</keyword>
<feature type="domain" description="ABC transmembrane type-1" evidence="8">
    <location>
        <begin position="95"/>
        <end position="296"/>
    </location>
</feature>
<keyword evidence="6 7" id="KW-0472">Membrane</keyword>
<evidence type="ECO:0000256" key="7">
    <source>
        <dbReference type="RuleBase" id="RU363032"/>
    </source>
</evidence>
<dbReference type="Proteomes" id="UP000318834">
    <property type="component" value="Unassembled WGS sequence"/>
</dbReference>
<proteinExistence type="inferred from homology"/>
<gene>
    <name evidence="9" type="ORF">E6H05_10055</name>
</gene>
<organism evidence="9 10">
    <name type="scientific">Candidatus Segetimicrobium genomatis</name>
    <dbReference type="NCBI Taxonomy" id="2569760"/>
    <lineage>
        <taxon>Bacteria</taxon>
        <taxon>Bacillati</taxon>
        <taxon>Candidatus Sysuimicrobiota</taxon>
        <taxon>Candidatus Sysuimicrobiia</taxon>
        <taxon>Candidatus Sysuimicrobiales</taxon>
        <taxon>Candidatus Segetimicrobiaceae</taxon>
        <taxon>Candidatus Segetimicrobium</taxon>
    </lineage>
</organism>
<keyword evidence="5 7" id="KW-1133">Transmembrane helix</keyword>
<evidence type="ECO:0000259" key="8">
    <source>
        <dbReference type="PROSITE" id="PS50928"/>
    </source>
</evidence>
<evidence type="ECO:0000256" key="6">
    <source>
        <dbReference type="ARBA" id="ARBA00023136"/>
    </source>
</evidence>
<dbReference type="AlphaFoldDB" id="A0A537IP86"/>
<dbReference type="CDD" id="cd06261">
    <property type="entry name" value="TM_PBP2"/>
    <property type="match status" value="1"/>
</dbReference>
<keyword evidence="2 7" id="KW-0813">Transport</keyword>
<evidence type="ECO:0000256" key="3">
    <source>
        <dbReference type="ARBA" id="ARBA00022475"/>
    </source>
</evidence>
<comment type="similarity">
    <text evidence="7">Belongs to the binding-protein-dependent transport system permease family.</text>
</comment>
<dbReference type="InterPro" id="IPR035906">
    <property type="entry name" value="MetI-like_sf"/>
</dbReference>
<evidence type="ECO:0000313" key="9">
    <source>
        <dbReference type="EMBL" id="TMI73168.1"/>
    </source>
</evidence>
<dbReference type="GO" id="GO:0071916">
    <property type="term" value="F:dipeptide transmembrane transporter activity"/>
    <property type="evidence" value="ECO:0007669"/>
    <property type="project" value="TreeGrafter"/>
</dbReference>
<feature type="transmembrane region" description="Helical" evidence="7">
    <location>
        <begin position="99"/>
        <end position="123"/>
    </location>
</feature>
<dbReference type="PROSITE" id="PS50928">
    <property type="entry name" value="ABC_TM1"/>
    <property type="match status" value="1"/>
</dbReference>
<evidence type="ECO:0000313" key="10">
    <source>
        <dbReference type="Proteomes" id="UP000318834"/>
    </source>
</evidence>
<evidence type="ECO:0000256" key="4">
    <source>
        <dbReference type="ARBA" id="ARBA00022692"/>
    </source>
</evidence>
<dbReference type="Pfam" id="PF19300">
    <property type="entry name" value="BPD_transp_1_N"/>
    <property type="match status" value="1"/>
</dbReference>
<feature type="transmembrane region" description="Helical" evidence="7">
    <location>
        <begin position="273"/>
        <end position="299"/>
    </location>
</feature>
<evidence type="ECO:0000256" key="1">
    <source>
        <dbReference type="ARBA" id="ARBA00004651"/>
    </source>
</evidence>
<dbReference type="Pfam" id="PF00528">
    <property type="entry name" value="BPD_transp_1"/>
    <property type="match status" value="1"/>
</dbReference>
<dbReference type="Gene3D" id="1.10.3720.10">
    <property type="entry name" value="MetI-like"/>
    <property type="match status" value="1"/>
</dbReference>
<protein>
    <submittedName>
        <fullName evidence="9">ABC transporter permease</fullName>
    </submittedName>
</protein>
<dbReference type="PANTHER" id="PTHR43163">
    <property type="entry name" value="DIPEPTIDE TRANSPORT SYSTEM PERMEASE PROTEIN DPPB-RELATED"/>
    <property type="match status" value="1"/>
</dbReference>
<accession>A0A537IP86</accession>
<evidence type="ECO:0000256" key="2">
    <source>
        <dbReference type="ARBA" id="ARBA00022448"/>
    </source>
</evidence>
<dbReference type="PANTHER" id="PTHR43163:SF6">
    <property type="entry name" value="DIPEPTIDE TRANSPORT SYSTEM PERMEASE PROTEIN DPPB-RELATED"/>
    <property type="match status" value="1"/>
</dbReference>
<name>A0A537IP86_9BACT</name>